<sequence>MHESRYSYFRSIFLQITSSWQQRKPKQNEREWLGFRREEQHRYMQRNPGISMEKTQLFHNFLIRNQLIGAKNKQPYKAEMNAWRSDWKSAMKSTLLPPLFERFMLDQNNYDLEFWTKAEKYSVDREKENRALRATEIYAVHLSHQAPKRLILLQIDHTTKSQLERTLKNGNEFTNYVTLDSSKIILFKIHSQRFIVIFNTLCTFSECTLVEFFRTRLNVLDATRDEVKSFFSKRCPPRMFKAAKTEVLERVIEQYDRFLESSVFTELLALSL</sequence>
<dbReference type="AlphaFoldDB" id="G0P9M1"/>
<dbReference type="PROSITE" id="PS50132">
    <property type="entry name" value="RGS"/>
    <property type="match status" value="1"/>
</dbReference>
<name>G0P9M1_CAEBE</name>
<dbReference type="InterPro" id="IPR044926">
    <property type="entry name" value="RGS_subdomain_2"/>
</dbReference>
<dbReference type="HOGENOM" id="CLU_1023875_0_0_1"/>
<organism evidence="3">
    <name type="scientific">Caenorhabditis brenneri</name>
    <name type="common">Nematode worm</name>
    <dbReference type="NCBI Taxonomy" id="135651"/>
    <lineage>
        <taxon>Eukaryota</taxon>
        <taxon>Metazoa</taxon>
        <taxon>Ecdysozoa</taxon>
        <taxon>Nematoda</taxon>
        <taxon>Chromadorea</taxon>
        <taxon>Rhabditida</taxon>
        <taxon>Rhabditina</taxon>
        <taxon>Rhabditomorpha</taxon>
        <taxon>Rhabditoidea</taxon>
        <taxon>Rhabditidae</taxon>
        <taxon>Peloderinae</taxon>
        <taxon>Caenorhabditis</taxon>
    </lineage>
</organism>
<reference evidence="3" key="1">
    <citation type="submission" date="2011-07" db="EMBL/GenBank/DDBJ databases">
        <authorList>
            <consortium name="Caenorhabditis brenneri Sequencing and Analysis Consortium"/>
            <person name="Wilson R.K."/>
        </authorList>
    </citation>
    <scope>NUCLEOTIDE SEQUENCE [LARGE SCALE GENOMIC DNA]</scope>
    <source>
        <strain evidence="3">PB2801</strain>
    </source>
</reference>
<dbReference type="InParanoid" id="G0P9M1"/>
<dbReference type="Gene3D" id="1.10.167.10">
    <property type="entry name" value="Regulator of G-protein Signalling 4, domain 2"/>
    <property type="match status" value="1"/>
</dbReference>
<feature type="domain" description="RGS" evidence="1">
    <location>
        <begin position="99"/>
        <end position="268"/>
    </location>
</feature>
<dbReference type="InterPro" id="IPR036305">
    <property type="entry name" value="RGS_sf"/>
</dbReference>
<evidence type="ECO:0000313" key="3">
    <source>
        <dbReference type="Proteomes" id="UP000008068"/>
    </source>
</evidence>
<keyword evidence="3" id="KW-1185">Reference proteome</keyword>
<dbReference type="SUPFAM" id="SSF48097">
    <property type="entry name" value="Regulator of G-protein signaling, RGS"/>
    <property type="match status" value="1"/>
</dbReference>
<accession>G0P9M1</accession>
<evidence type="ECO:0000259" key="1">
    <source>
        <dbReference type="PROSITE" id="PS50132"/>
    </source>
</evidence>
<evidence type="ECO:0000313" key="2">
    <source>
        <dbReference type="EMBL" id="EGT48558.1"/>
    </source>
</evidence>
<dbReference type="EMBL" id="GL380154">
    <property type="protein sequence ID" value="EGT48558.1"/>
    <property type="molecule type" value="Genomic_DNA"/>
</dbReference>
<dbReference type="InterPro" id="IPR016137">
    <property type="entry name" value="RGS"/>
</dbReference>
<dbReference type="SMART" id="SM00315">
    <property type="entry name" value="RGS"/>
    <property type="match status" value="1"/>
</dbReference>
<proteinExistence type="predicted"/>
<dbReference type="Pfam" id="PF00615">
    <property type="entry name" value="RGS"/>
    <property type="match status" value="1"/>
</dbReference>
<gene>
    <name evidence="2" type="ORF">CAEBREN_02031</name>
</gene>
<protein>
    <recommendedName>
        <fullName evidence="1">RGS domain-containing protein</fullName>
    </recommendedName>
</protein>
<dbReference type="Proteomes" id="UP000008068">
    <property type="component" value="Unassembled WGS sequence"/>
</dbReference>